<gene>
    <name evidence="13" type="primary">lptF</name>
    <name evidence="13" type="ORF">E0F26_08045</name>
</gene>
<comment type="subcellular location">
    <subcellularLocation>
        <location evidence="2">Cell inner membrane</location>
        <topology evidence="2">Multi-pass membrane protein</topology>
    </subcellularLocation>
</comment>
<evidence type="ECO:0000256" key="12">
    <source>
        <dbReference type="SAM" id="Phobius"/>
    </source>
</evidence>
<organism evidence="13 14">
    <name type="scientific">Candidatus Paraluminiphilus aquimaris</name>
    <dbReference type="NCBI Taxonomy" id="2518994"/>
    <lineage>
        <taxon>Bacteria</taxon>
        <taxon>Pseudomonadati</taxon>
        <taxon>Pseudomonadota</taxon>
        <taxon>Gammaproteobacteria</taxon>
        <taxon>Cellvibrionales</taxon>
        <taxon>Halieaceae</taxon>
        <taxon>Candidatus Paraluminiphilus</taxon>
    </lineage>
</organism>
<name>A0ABY6Q7P6_9GAMM</name>
<evidence type="ECO:0000256" key="1">
    <source>
        <dbReference type="ARBA" id="ARBA00002265"/>
    </source>
</evidence>
<dbReference type="Proteomes" id="UP001317963">
    <property type="component" value="Chromosome"/>
</dbReference>
<evidence type="ECO:0000256" key="9">
    <source>
        <dbReference type="ARBA" id="ARBA00022989"/>
    </source>
</evidence>
<dbReference type="InterPro" id="IPR030922">
    <property type="entry name" value="LptF"/>
</dbReference>
<evidence type="ECO:0000256" key="11">
    <source>
        <dbReference type="ARBA" id="ARBA00026081"/>
    </source>
</evidence>
<comment type="subunit">
    <text evidence="11">Component of the lipopolysaccharide transport and assembly complex. The LptBFG transporter is composed of two ATP-binding proteins (LptB) and two transmembrane proteins (LptF and LptG).</text>
</comment>
<evidence type="ECO:0000256" key="3">
    <source>
        <dbReference type="ARBA" id="ARBA00007725"/>
    </source>
</evidence>
<dbReference type="PANTHER" id="PTHR33529">
    <property type="entry name" value="SLR0882 PROTEIN-RELATED"/>
    <property type="match status" value="1"/>
</dbReference>
<evidence type="ECO:0000256" key="10">
    <source>
        <dbReference type="ARBA" id="ARBA00023136"/>
    </source>
</evidence>
<evidence type="ECO:0000256" key="5">
    <source>
        <dbReference type="ARBA" id="ARBA00022448"/>
    </source>
</evidence>
<dbReference type="Pfam" id="PF03739">
    <property type="entry name" value="LptF_LptG"/>
    <property type="match status" value="1"/>
</dbReference>
<keyword evidence="9 12" id="KW-1133">Transmembrane helix</keyword>
<protein>
    <recommendedName>
        <fullName evidence="4">Lipopolysaccharide export system permease protein LptF</fullName>
    </recommendedName>
</protein>
<dbReference type="InterPro" id="IPR005495">
    <property type="entry name" value="LptG/LptF_permease"/>
</dbReference>
<evidence type="ECO:0000313" key="13">
    <source>
        <dbReference type="EMBL" id="UZP74692.1"/>
    </source>
</evidence>
<comment type="similarity">
    <text evidence="3">Belongs to the LptF/LptG family.</text>
</comment>
<evidence type="ECO:0000256" key="6">
    <source>
        <dbReference type="ARBA" id="ARBA00022475"/>
    </source>
</evidence>
<evidence type="ECO:0000256" key="2">
    <source>
        <dbReference type="ARBA" id="ARBA00004429"/>
    </source>
</evidence>
<keyword evidence="5" id="KW-0813">Transport</keyword>
<feature type="transmembrane region" description="Helical" evidence="12">
    <location>
        <begin position="102"/>
        <end position="121"/>
    </location>
</feature>
<dbReference type="EMBL" id="CP036501">
    <property type="protein sequence ID" value="UZP74692.1"/>
    <property type="molecule type" value="Genomic_DNA"/>
</dbReference>
<evidence type="ECO:0000256" key="7">
    <source>
        <dbReference type="ARBA" id="ARBA00022519"/>
    </source>
</evidence>
<dbReference type="PANTHER" id="PTHR33529:SF7">
    <property type="entry name" value="LIPOPOLYSACCHARIDE EXPORT SYSTEM PERMEASE PROTEIN LPTF"/>
    <property type="match status" value="1"/>
</dbReference>
<feature type="transmembrane region" description="Helical" evidence="12">
    <location>
        <begin position="267"/>
        <end position="288"/>
    </location>
</feature>
<keyword evidence="8 12" id="KW-0812">Transmembrane</keyword>
<keyword evidence="10 12" id="KW-0472">Membrane</keyword>
<keyword evidence="14" id="KW-1185">Reference proteome</keyword>
<evidence type="ECO:0000256" key="4">
    <source>
        <dbReference type="ARBA" id="ARBA00014213"/>
    </source>
</evidence>
<evidence type="ECO:0000256" key="8">
    <source>
        <dbReference type="ARBA" id="ARBA00022692"/>
    </source>
</evidence>
<keyword evidence="6" id="KW-1003">Cell membrane</keyword>
<comment type="function">
    <text evidence="1">Part of the ABC transporter complex LptBFG involved in the translocation of lipopolysaccharide (LPS) from the inner membrane to the outer membrane.</text>
</comment>
<proteinExistence type="inferred from homology"/>
<reference evidence="13 14" key="1">
    <citation type="submission" date="2019-02" db="EMBL/GenBank/DDBJ databases">
        <title>Halieaceae_genomes.</title>
        <authorList>
            <person name="Li S.-H."/>
        </authorList>
    </citation>
    <scope>NUCLEOTIDE SEQUENCE [LARGE SCALE GENOMIC DNA]</scope>
    <source>
        <strain evidence="13 14">JH123</strain>
    </source>
</reference>
<accession>A0ABY6Q7P6</accession>
<feature type="transmembrane region" description="Helical" evidence="12">
    <location>
        <begin position="6"/>
        <end position="27"/>
    </location>
</feature>
<dbReference type="NCBIfam" id="TIGR04407">
    <property type="entry name" value="LptF_YjgP"/>
    <property type="match status" value="1"/>
</dbReference>
<feature type="transmembrane region" description="Helical" evidence="12">
    <location>
        <begin position="62"/>
        <end position="81"/>
    </location>
</feature>
<sequence length="376" mass="40855">MRAARYLTYDVMTHTGAVSLVLFLVVFSGRFIKYLAEAAIGDLSAGILLPIMIYKLPAFFELILPLGFYIGVLLSFGRLYADSEMVIFRASGTSQWQLLSRISIATVVTTVLVGTLALFLGPNGAAKANALLAEPRSAEGMHVLAEGRFKKQRGGDYVTYVEQIDEDGVMTTVFVAERQRSETGTVLSTTLAARGAIEIDPDSGRRYLQLSNGNRYSVSPGRAELTRARFDGYRSLIPEVEGGLRSQAQVETLPTTALLGSDNPEHIAILGWRISLAFIVPIMVLFAIPLSRTDSRGGRYAKLGPALIVFLLYFVALSQARSIAEEGGSFSVFAIVHLIFGLMGALLMMSDDLPRLFSRKGFKGDGPQSNHKVTAS</sequence>
<dbReference type="RefSeq" id="WP_279241152.1">
    <property type="nucleotide sequence ID" value="NZ_CP036501.1"/>
</dbReference>
<feature type="transmembrane region" description="Helical" evidence="12">
    <location>
        <begin position="330"/>
        <end position="350"/>
    </location>
</feature>
<keyword evidence="7" id="KW-0997">Cell inner membrane</keyword>
<evidence type="ECO:0000313" key="14">
    <source>
        <dbReference type="Proteomes" id="UP001317963"/>
    </source>
</evidence>
<feature type="transmembrane region" description="Helical" evidence="12">
    <location>
        <begin position="300"/>
        <end position="318"/>
    </location>
</feature>